<accession>A0ABT9U6H6</accession>
<protein>
    <submittedName>
        <fullName evidence="3">Mannose-1-phosphate guanylyltransferase</fullName>
        <ecNumber evidence="3">2.7.7.13</ecNumber>
    </submittedName>
</protein>
<dbReference type="Proteomes" id="UP001229346">
    <property type="component" value="Unassembled WGS sequence"/>
</dbReference>
<dbReference type="EC" id="2.7.7.13" evidence="3"/>
<dbReference type="InterPro" id="IPR049577">
    <property type="entry name" value="GMPP_N"/>
</dbReference>
<dbReference type="CDD" id="cd02509">
    <property type="entry name" value="GDP-M1P_Guanylyltransferase"/>
    <property type="match status" value="1"/>
</dbReference>
<comment type="caution">
    <text evidence="3">The sequence shown here is derived from an EMBL/GenBank/DDBJ whole genome shotgun (WGS) entry which is preliminary data.</text>
</comment>
<gene>
    <name evidence="3" type="ORF">J2T15_004686</name>
</gene>
<dbReference type="PANTHER" id="PTHR46390">
    <property type="entry name" value="MANNOSE-1-PHOSPHATE GUANYLYLTRANSFERASE"/>
    <property type="match status" value="1"/>
</dbReference>
<feature type="domain" description="Nucleotidyl transferase" evidence="1">
    <location>
        <begin position="5"/>
        <end position="279"/>
    </location>
</feature>
<dbReference type="GO" id="GO:0004475">
    <property type="term" value="F:mannose-1-phosphate guanylyltransferase (GTP) activity"/>
    <property type="evidence" value="ECO:0007669"/>
    <property type="project" value="UniProtKB-EC"/>
</dbReference>
<evidence type="ECO:0000313" key="4">
    <source>
        <dbReference type="Proteomes" id="UP001229346"/>
    </source>
</evidence>
<keyword evidence="4" id="KW-1185">Reference proteome</keyword>
<sequence length="357" mass="40084">MDRFALIMAGGGGTRFWPLSRQNKPKQLLNISGNDIMINDTILRYENIISTENTMIITNRSQAVLLEEILLHNVPRSNVLKEPVAKNTAACILYAALHLKKKHGDCVMAVLPSDHYITDTDAFRDVLEKSCKLAEQTGKLVTIGIKPSFPSTGYGYIKFNKGEADEHEAYEVNEFVEKPNFEKAKQYLQSGEYLWNSGMFIWKTSTIIDSFQRYLPRIYNVMMQFYDSIGTYREEEAVAEVYPNLQNISIDYGILERSTDVVVIPGDFGWNDVGSWDALGGIFLPDDDGNIVKAKHLSVSTKNSIIFGGERLIATIGIDNLIVAETSDALLVCPKDRAQDVKAIVEMLKEKGMSEYV</sequence>
<keyword evidence="3" id="KW-0808">Transferase</keyword>
<dbReference type="InterPro" id="IPR029044">
    <property type="entry name" value="Nucleotide-diphossugar_trans"/>
</dbReference>
<dbReference type="SUPFAM" id="SSF53448">
    <property type="entry name" value="Nucleotide-diphospho-sugar transferases"/>
    <property type="match status" value="1"/>
</dbReference>
<keyword evidence="3" id="KW-0548">Nucleotidyltransferase</keyword>
<dbReference type="InterPro" id="IPR005835">
    <property type="entry name" value="NTP_transferase_dom"/>
</dbReference>
<dbReference type="InterPro" id="IPR054566">
    <property type="entry name" value="ManC/GMP-like_b-helix"/>
</dbReference>
<dbReference type="EMBL" id="JAUSSU010000010">
    <property type="protein sequence ID" value="MDQ0115228.1"/>
    <property type="molecule type" value="Genomic_DNA"/>
</dbReference>
<dbReference type="Pfam" id="PF00483">
    <property type="entry name" value="NTP_transferase"/>
    <property type="match status" value="1"/>
</dbReference>
<dbReference type="RefSeq" id="WP_307206685.1">
    <property type="nucleotide sequence ID" value="NZ_JAUSSU010000010.1"/>
</dbReference>
<evidence type="ECO:0000313" key="3">
    <source>
        <dbReference type="EMBL" id="MDQ0115228.1"/>
    </source>
</evidence>
<organism evidence="3 4">
    <name type="scientific">Paenibacillus harenae</name>
    <dbReference type="NCBI Taxonomy" id="306543"/>
    <lineage>
        <taxon>Bacteria</taxon>
        <taxon>Bacillati</taxon>
        <taxon>Bacillota</taxon>
        <taxon>Bacilli</taxon>
        <taxon>Bacillales</taxon>
        <taxon>Paenibacillaceae</taxon>
        <taxon>Paenibacillus</taxon>
    </lineage>
</organism>
<dbReference type="Pfam" id="PF22640">
    <property type="entry name" value="ManC_GMP_beta-helix"/>
    <property type="match status" value="1"/>
</dbReference>
<dbReference type="InterPro" id="IPR051161">
    <property type="entry name" value="Mannose-6P_isomerase_type2"/>
</dbReference>
<evidence type="ECO:0000259" key="2">
    <source>
        <dbReference type="Pfam" id="PF22640"/>
    </source>
</evidence>
<feature type="domain" description="MannoseP isomerase/GMP-like beta-helix" evidence="2">
    <location>
        <begin position="295"/>
        <end position="348"/>
    </location>
</feature>
<dbReference type="Gene3D" id="3.90.550.10">
    <property type="entry name" value="Spore Coat Polysaccharide Biosynthesis Protein SpsA, Chain A"/>
    <property type="match status" value="1"/>
</dbReference>
<reference evidence="3 4" key="1">
    <citation type="submission" date="2023-07" db="EMBL/GenBank/DDBJ databases">
        <title>Sorghum-associated microbial communities from plants grown in Nebraska, USA.</title>
        <authorList>
            <person name="Schachtman D."/>
        </authorList>
    </citation>
    <scope>NUCLEOTIDE SEQUENCE [LARGE SCALE GENOMIC DNA]</scope>
    <source>
        <strain evidence="3 4">CC482</strain>
    </source>
</reference>
<dbReference type="PANTHER" id="PTHR46390:SF1">
    <property type="entry name" value="MANNOSE-1-PHOSPHATE GUANYLYLTRANSFERASE"/>
    <property type="match status" value="1"/>
</dbReference>
<proteinExistence type="predicted"/>
<name>A0ABT9U6H6_PAEHA</name>
<evidence type="ECO:0000259" key="1">
    <source>
        <dbReference type="Pfam" id="PF00483"/>
    </source>
</evidence>
<dbReference type="SUPFAM" id="SSF159283">
    <property type="entry name" value="Guanosine diphospho-D-mannose pyrophosphorylase/mannose-6-phosphate isomerase linker domain"/>
    <property type="match status" value="1"/>
</dbReference>